<sequence length="159" mass="18035">MRWRRCPKPLKKILLCEQGSTGTLQLLMVDQNSIGTPQQLRRLHKHHVLDHVVTALHWFCRHHVLDHMVMELHLLPCGGSVHMDQLFREVSLLPVPLDRTRVQKLEIGFLRNGTRDDVAAAIGRTPLETLCIGGGQNVEINMAEEQWDQPQSSNSADGN</sequence>
<evidence type="ECO:0000313" key="2">
    <source>
        <dbReference type="Proteomes" id="UP001152803"/>
    </source>
</evidence>
<dbReference type="AlphaFoldDB" id="A0A9Q1I5M4"/>
<gene>
    <name evidence="1" type="ORF">COCON_G00051020</name>
</gene>
<keyword evidence="2" id="KW-1185">Reference proteome</keyword>
<protein>
    <submittedName>
        <fullName evidence="1">Uncharacterized protein</fullName>
    </submittedName>
</protein>
<dbReference type="Proteomes" id="UP001152803">
    <property type="component" value="Unassembled WGS sequence"/>
</dbReference>
<name>A0A9Q1I5M4_CONCO</name>
<comment type="caution">
    <text evidence="1">The sequence shown here is derived from an EMBL/GenBank/DDBJ whole genome shotgun (WGS) entry which is preliminary data.</text>
</comment>
<evidence type="ECO:0000313" key="1">
    <source>
        <dbReference type="EMBL" id="KAJ8282583.1"/>
    </source>
</evidence>
<proteinExistence type="predicted"/>
<reference evidence="1" key="1">
    <citation type="journal article" date="2023" name="Science">
        <title>Genome structures resolve the early diversification of teleost fishes.</title>
        <authorList>
            <person name="Parey E."/>
            <person name="Louis A."/>
            <person name="Montfort J."/>
            <person name="Bouchez O."/>
            <person name="Roques C."/>
            <person name="Iampietro C."/>
            <person name="Lluch J."/>
            <person name="Castinel A."/>
            <person name="Donnadieu C."/>
            <person name="Desvignes T."/>
            <person name="Floi Bucao C."/>
            <person name="Jouanno E."/>
            <person name="Wen M."/>
            <person name="Mejri S."/>
            <person name="Dirks R."/>
            <person name="Jansen H."/>
            <person name="Henkel C."/>
            <person name="Chen W.J."/>
            <person name="Zahm M."/>
            <person name="Cabau C."/>
            <person name="Klopp C."/>
            <person name="Thompson A.W."/>
            <person name="Robinson-Rechavi M."/>
            <person name="Braasch I."/>
            <person name="Lecointre G."/>
            <person name="Bobe J."/>
            <person name="Postlethwait J.H."/>
            <person name="Berthelot C."/>
            <person name="Roest Crollius H."/>
            <person name="Guiguen Y."/>
        </authorList>
    </citation>
    <scope>NUCLEOTIDE SEQUENCE</scope>
    <source>
        <strain evidence="1">Concon-B</strain>
    </source>
</reference>
<dbReference type="OrthoDB" id="10596072at2759"/>
<organism evidence="1 2">
    <name type="scientific">Conger conger</name>
    <name type="common">Conger eel</name>
    <name type="synonym">Muraena conger</name>
    <dbReference type="NCBI Taxonomy" id="82655"/>
    <lineage>
        <taxon>Eukaryota</taxon>
        <taxon>Metazoa</taxon>
        <taxon>Chordata</taxon>
        <taxon>Craniata</taxon>
        <taxon>Vertebrata</taxon>
        <taxon>Euteleostomi</taxon>
        <taxon>Actinopterygii</taxon>
        <taxon>Neopterygii</taxon>
        <taxon>Teleostei</taxon>
        <taxon>Anguilliformes</taxon>
        <taxon>Congridae</taxon>
        <taxon>Conger</taxon>
    </lineage>
</organism>
<accession>A0A9Q1I5M4</accession>
<dbReference type="EMBL" id="JAFJMO010000003">
    <property type="protein sequence ID" value="KAJ8282583.1"/>
    <property type="molecule type" value="Genomic_DNA"/>
</dbReference>